<name>A0A438MEE6_9ACTN</name>
<evidence type="ECO:0000313" key="10">
    <source>
        <dbReference type="Proteomes" id="UP000284824"/>
    </source>
</evidence>
<dbReference type="InterPro" id="IPR006153">
    <property type="entry name" value="Cation/H_exchanger_TM"/>
</dbReference>
<keyword evidence="3 7" id="KW-0812">Transmembrane</keyword>
<dbReference type="InterPro" id="IPR038770">
    <property type="entry name" value="Na+/solute_symporter_sf"/>
</dbReference>
<dbReference type="GO" id="GO:0015297">
    <property type="term" value="F:antiporter activity"/>
    <property type="evidence" value="ECO:0007669"/>
    <property type="project" value="InterPro"/>
</dbReference>
<feature type="transmembrane region" description="Helical" evidence="7">
    <location>
        <begin position="192"/>
        <end position="209"/>
    </location>
</feature>
<evidence type="ECO:0000313" key="9">
    <source>
        <dbReference type="EMBL" id="RVX44163.1"/>
    </source>
</evidence>
<dbReference type="Gene3D" id="1.20.1530.20">
    <property type="match status" value="1"/>
</dbReference>
<feature type="transmembrane region" description="Helical" evidence="7">
    <location>
        <begin position="63"/>
        <end position="82"/>
    </location>
</feature>
<feature type="transmembrane region" description="Helical" evidence="7">
    <location>
        <begin position="271"/>
        <end position="293"/>
    </location>
</feature>
<dbReference type="GO" id="GO:1902600">
    <property type="term" value="P:proton transmembrane transport"/>
    <property type="evidence" value="ECO:0007669"/>
    <property type="project" value="InterPro"/>
</dbReference>
<evidence type="ECO:0000256" key="4">
    <source>
        <dbReference type="ARBA" id="ARBA00022989"/>
    </source>
</evidence>
<accession>A0A438MEE6</accession>
<protein>
    <submittedName>
        <fullName evidence="9">Kef-type K+ transport system membrane component KefB</fullName>
    </submittedName>
</protein>
<keyword evidence="4 7" id="KW-1133">Transmembrane helix</keyword>
<feature type="transmembrane region" description="Helical" evidence="7">
    <location>
        <begin position="94"/>
        <end position="116"/>
    </location>
</feature>
<feature type="transmembrane region" description="Helical" evidence="7">
    <location>
        <begin position="6"/>
        <end position="25"/>
    </location>
</feature>
<proteinExistence type="predicted"/>
<dbReference type="Proteomes" id="UP000284824">
    <property type="component" value="Unassembled WGS sequence"/>
</dbReference>
<comment type="subcellular location">
    <subcellularLocation>
        <location evidence="1">Membrane</location>
        <topology evidence="1">Multi-pass membrane protein</topology>
    </subcellularLocation>
</comment>
<feature type="transmembrane region" description="Helical" evidence="7">
    <location>
        <begin position="162"/>
        <end position="186"/>
    </location>
</feature>
<evidence type="ECO:0000256" key="7">
    <source>
        <dbReference type="SAM" id="Phobius"/>
    </source>
</evidence>
<dbReference type="RefSeq" id="WP_127935983.1">
    <property type="nucleotide sequence ID" value="NZ_SAUN01000001.1"/>
</dbReference>
<keyword evidence="5" id="KW-0406">Ion transport</keyword>
<feature type="transmembrane region" description="Helical" evidence="7">
    <location>
        <begin position="305"/>
        <end position="327"/>
    </location>
</feature>
<organism evidence="9 10">
    <name type="scientific">Nonomuraea polychroma</name>
    <dbReference type="NCBI Taxonomy" id="46176"/>
    <lineage>
        <taxon>Bacteria</taxon>
        <taxon>Bacillati</taxon>
        <taxon>Actinomycetota</taxon>
        <taxon>Actinomycetes</taxon>
        <taxon>Streptosporangiales</taxon>
        <taxon>Streptosporangiaceae</taxon>
        <taxon>Nonomuraea</taxon>
    </lineage>
</organism>
<evidence type="ECO:0000256" key="3">
    <source>
        <dbReference type="ARBA" id="ARBA00022692"/>
    </source>
</evidence>
<feature type="transmembrane region" description="Helical" evidence="7">
    <location>
        <begin position="128"/>
        <end position="150"/>
    </location>
</feature>
<reference evidence="9 10" key="1">
    <citation type="submission" date="2019-01" db="EMBL/GenBank/DDBJ databases">
        <title>Sequencing the genomes of 1000 actinobacteria strains.</title>
        <authorList>
            <person name="Klenk H.-P."/>
        </authorList>
    </citation>
    <scope>NUCLEOTIDE SEQUENCE [LARGE SCALE GENOMIC DNA]</scope>
    <source>
        <strain evidence="9 10">DSM 43925</strain>
    </source>
</reference>
<evidence type="ECO:0000256" key="2">
    <source>
        <dbReference type="ARBA" id="ARBA00022448"/>
    </source>
</evidence>
<dbReference type="OrthoDB" id="9793589at2"/>
<dbReference type="PANTHER" id="PTHR32468">
    <property type="entry name" value="CATION/H + ANTIPORTER"/>
    <property type="match status" value="1"/>
</dbReference>
<sequence>MHSLTALLCGIAAIITLSCLLGMLARRFDQPAVIGEVFAGILLGPTLFGGVVSQTLFPTDIRPFLAGLASVGVVVFMFLVGLEVDHGGLRGKAGVAATVSIGSILVPFGLGAALAVQLADRHPGPDRLAFALFMGAAMSVTAFPVLARILKDRNMHRTALGALALTCAAADDVLAWTMLAVIAALVNTGDDPWRLLLVAPYLVVMFAAVRPLLGRLAAKGGLTPVRLSVVLVGLLLSASLTEWIGLHAVFGAFLFGAVVPRQGTERIRQEILEGVGQFTAVILLPIFFVVGGLSVDLSRIGVPGLVELGLILMVAIGGKFMGAFLGARVHGLPSRQSAALATLMNTRGLTELIILSVGLQLHLLDQDLYSLMVLMALVTTAMSGPLLRVLHPARRPEAPVLEPVRL</sequence>
<keyword evidence="6 7" id="KW-0472">Membrane</keyword>
<dbReference type="PANTHER" id="PTHR32468:SF0">
    <property type="entry name" value="K(+)_H(+) ANTIPORTER 1"/>
    <property type="match status" value="1"/>
</dbReference>
<evidence type="ECO:0000256" key="6">
    <source>
        <dbReference type="ARBA" id="ARBA00023136"/>
    </source>
</evidence>
<evidence type="ECO:0000256" key="5">
    <source>
        <dbReference type="ARBA" id="ARBA00023065"/>
    </source>
</evidence>
<feature type="domain" description="Cation/H+ exchanger transmembrane" evidence="8">
    <location>
        <begin position="16"/>
        <end position="388"/>
    </location>
</feature>
<keyword evidence="10" id="KW-1185">Reference proteome</keyword>
<evidence type="ECO:0000259" key="8">
    <source>
        <dbReference type="Pfam" id="PF00999"/>
    </source>
</evidence>
<dbReference type="InterPro" id="IPR050794">
    <property type="entry name" value="CPA2_transporter"/>
</dbReference>
<dbReference type="GO" id="GO:0016020">
    <property type="term" value="C:membrane"/>
    <property type="evidence" value="ECO:0007669"/>
    <property type="project" value="UniProtKB-SubCell"/>
</dbReference>
<evidence type="ECO:0000256" key="1">
    <source>
        <dbReference type="ARBA" id="ARBA00004141"/>
    </source>
</evidence>
<dbReference type="EMBL" id="SAUN01000001">
    <property type="protein sequence ID" value="RVX44163.1"/>
    <property type="molecule type" value="Genomic_DNA"/>
</dbReference>
<feature type="transmembrane region" description="Helical" evidence="7">
    <location>
        <begin position="368"/>
        <end position="387"/>
    </location>
</feature>
<feature type="transmembrane region" description="Helical" evidence="7">
    <location>
        <begin position="37"/>
        <end position="57"/>
    </location>
</feature>
<keyword evidence="2" id="KW-0813">Transport</keyword>
<dbReference type="Pfam" id="PF00999">
    <property type="entry name" value="Na_H_Exchanger"/>
    <property type="match status" value="1"/>
</dbReference>
<gene>
    <name evidence="9" type="ORF">EDD27_6886</name>
</gene>
<comment type="caution">
    <text evidence="9">The sequence shown here is derived from an EMBL/GenBank/DDBJ whole genome shotgun (WGS) entry which is preliminary data.</text>
</comment>
<dbReference type="AlphaFoldDB" id="A0A438MEE6"/>